<dbReference type="Pfam" id="PF08100">
    <property type="entry name" value="Dimerisation"/>
    <property type="match status" value="1"/>
</dbReference>
<evidence type="ECO:0000313" key="2">
    <source>
        <dbReference type="EMBL" id="RWS07651.1"/>
    </source>
</evidence>
<dbReference type="AlphaFoldDB" id="A0A443QXC2"/>
<dbReference type="SUPFAM" id="SSF46785">
    <property type="entry name" value="Winged helix' DNA-binding domain"/>
    <property type="match status" value="1"/>
</dbReference>
<protein>
    <recommendedName>
        <fullName evidence="1">O-methyltransferase dimerisation domain-containing protein</fullName>
    </recommendedName>
</protein>
<dbReference type="EMBL" id="NCKU01003369">
    <property type="protein sequence ID" value="RWS07651.1"/>
    <property type="molecule type" value="Genomic_DNA"/>
</dbReference>
<dbReference type="Proteomes" id="UP000285301">
    <property type="component" value="Unassembled WGS sequence"/>
</dbReference>
<reference evidence="2 3" key="1">
    <citation type="journal article" date="2018" name="Gigascience">
        <title>Genomes of trombidid mites reveal novel predicted allergens and laterally-transferred genes associated with secondary metabolism.</title>
        <authorList>
            <person name="Dong X."/>
            <person name="Chaisiri K."/>
            <person name="Xia D."/>
            <person name="Armstrong S.D."/>
            <person name="Fang Y."/>
            <person name="Donnelly M.J."/>
            <person name="Kadowaki T."/>
            <person name="McGarry J.W."/>
            <person name="Darby A.C."/>
            <person name="Makepeace B.L."/>
        </authorList>
    </citation>
    <scope>NUCLEOTIDE SEQUENCE [LARGE SCALE GENOMIC DNA]</scope>
    <source>
        <strain evidence="2">UoL-WK</strain>
    </source>
</reference>
<dbReference type="OrthoDB" id="5950814at2759"/>
<proteinExistence type="predicted"/>
<organism evidence="2 3">
    <name type="scientific">Dinothrombium tinctorium</name>
    <dbReference type="NCBI Taxonomy" id="1965070"/>
    <lineage>
        <taxon>Eukaryota</taxon>
        <taxon>Metazoa</taxon>
        <taxon>Ecdysozoa</taxon>
        <taxon>Arthropoda</taxon>
        <taxon>Chelicerata</taxon>
        <taxon>Arachnida</taxon>
        <taxon>Acari</taxon>
        <taxon>Acariformes</taxon>
        <taxon>Trombidiformes</taxon>
        <taxon>Prostigmata</taxon>
        <taxon>Anystina</taxon>
        <taxon>Parasitengona</taxon>
        <taxon>Trombidioidea</taxon>
        <taxon>Trombidiidae</taxon>
        <taxon>Dinothrombium</taxon>
    </lineage>
</organism>
<gene>
    <name evidence="2" type="ORF">B4U79_19042</name>
</gene>
<evidence type="ECO:0000313" key="3">
    <source>
        <dbReference type="Proteomes" id="UP000285301"/>
    </source>
</evidence>
<dbReference type="GO" id="GO:0046983">
    <property type="term" value="F:protein dimerization activity"/>
    <property type="evidence" value="ECO:0007669"/>
    <property type="project" value="InterPro"/>
</dbReference>
<comment type="caution">
    <text evidence="2">The sequence shown here is derived from an EMBL/GenBank/DDBJ whole genome shotgun (WGS) entry which is preliminary data.</text>
</comment>
<keyword evidence="3" id="KW-1185">Reference proteome</keyword>
<feature type="non-terminal residue" evidence="2">
    <location>
        <position position="66"/>
    </location>
</feature>
<feature type="domain" description="O-methyltransferase dimerisation" evidence="1">
    <location>
        <begin position="23"/>
        <end position="66"/>
    </location>
</feature>
<accession>A0A443QXC2</accession>
<dbReference type="Gene3D" id="1.10.10.10">
    <property type="entry name" value="Winged helix-like DNA-binding domain superfamily/Winged helix DNA-binding domain"/>
    <property type="match status" value="1"/>
</dbReference>
<name>A0A443QXC2_9ACAR</name>
<sequence>MSNTIQEQQKLAAELIDRFVIDLWRSQVIYAAAKLDIADYLAIRPMTIDELAKHAGADATSIYRLL</sequence>
<evidence type="ECO:0000259" key="1">
    <source>
        <dbReference type="Pfam" id="PF08100"/>
    </source>
</evidence>
<dbReference type="InterPro" id="IPR036390">
    <property type="entry name" value="WH_DNA-bd_sf"/>
</dbReference>
<dbReference type="InterPro" id="IPR036388">
    <property type="entry name" value="WH-like_DNA-bd_sf"/>
</dbReference>
<dbReference type="InterPro" id="IPR012967">
    <property type="entry name" value="COMT_dimerisation"/>
</dbReference>